<name>A0A2G4EY89_9CYAN</name>
<comment type="caution">
    <text evidence="2">The sequence shown here is derived from an EMBL/GenBank/DDBJ whole genome shotgun (WGS) entry which is preliminary data.</text>
</comment>
<evidence type="ECO:0000313" key="2">
    <source>
        <dbReference type="EMBL" id="PHX54505.1"/>
    </source>
</evidence>
<evidence type="ECO:0000313" key="3">
    <source>
        <dbReference type="Proteomes" id="UP000226442"/>
    </source>
</evidence>
<keyword evidence="3" id="KW-1185">Reference proteome</keyword>
<reference evidence="2" key="1">
    <citation type="submission" date="2017-10" db="EMBL/GenBank/DDBJ databases">
        <title>Draft genome sequence of the planktic cyanobacteria Tychonema bourrellyi isolated from alpine lentic freshwater.</title>
        <authorList>
            <person name="Tett A."/>
            <person name="Armanini F."/>
            <person name="Asnicar F."/>
            <person name="Boscaini A."/>
            <person name="Pasolli E."/>
            <person name="Zolfo M."/>
            <person name="Donati C."/>
            <person name="Salmaso N."/>
            <person name="Segata N."/>
        </authorList>
    </citation>
    <scope>NUCLEOTIDE SEQUENCE</scope>
    <source>
        <strain evidence="2">FEM_GT703</strain>
    </source>
</reference>
<dbReference type="RefSeq" id="WP_096830661.1">
    <property type="nucleotide sequence ID" value="NZ_NXIB02000095.1"/>
</dbReference>
<feature type="region of interest" description="Disordered" evidence="1">
    <location>
        <begin position="1"/>
        <end position="23"/>
    </location>
</feature>
<feature type="compositionally biased region" description="Basic and acidic residues" evidence="1">
    <location>
        <begin position="11"/>
        <end position="23"/>
    </location>
</feature>
<dbReference type="AlphaFoldDB" id="A0A2G4EY89"/>
<accession>A0A2G4EY89</accession>
<dbReference type="EMBL" id="NXIB02000095">
    <property type="protein sequence ID" value="PHX54505.1"/>
    <property type="molecule type" value="Genomic_DNA"/>
</dbReference>
<gene>
    <name evidence="2" type="ORF">CP500_015680</name>
</gene>
<protein>
    <submittedName>
        <fullName evidence="2">Uncharacterized protein</fullName>
    </submittedName>
</protein>
<sequence>MKRINEINPLGEERPNPSDEIREQLRRSRLQREKDEGYQMLVELCNLGEYDMAQQFANRHFNWGYEIVDGIVMERIDCDRF</sequence>
<evidence type="ECO:0000256" key="1">
    <source>
        <dbReference type="SAM" id="MobiDB-lite"/>
    </source>
</evidence>
<dbReference type="Proteomes" id="UP000226442">
    <property type="component" value="Unassembled WGS sequence"/>
</dbReference>
<proteinExistence type="predicted"/>
<organism evidence="2 3">
    <name type="scientific">Tychonema bourrellyi FEM_GT703</name>
    <dbReference type="NCBI Taxonomy" id="2040638"/>
    <lineage>
        <taxon>Bacteria</taxon>
        <taxon>Bacillati</taxon>
        <taxon>Cyanobacteriota</taxon>
        <taxon>Cyanophyceae</taxon>
        <taxon>Oscillatoriophycideae</taxon>
        <taxon>Oscillatoriales</taxon>
        <taxon>Microcoleaceae</taxon>
        <taxon>Tychonema</taxon>
    </lineage>
</organism>
<dbReference type="OrthoDB" id="465868at2"/>